<dbReference type="PANTHER" id="PTHR43795">
    <property type="entry name" value="BIFUNCTIONAL ASPARTATE AMINOTRANSFERASE AND GLUTAMATE/ASPARTATE-PREPHENATE AMINOTRANSFERASE-RELATED"/>
    <property type="match status" value="1"/>
</dbReference>
<dbReference type="GO" id="GO:0006520">
    <property type="term" value="P:amino acid metabolic process"/>
    <property type="evidence" value="ECO:0007669"/>
    <property type="project" value="TreeGrafter"/>
</dbReference>
<name>A0A395M9I4_9HYPO</name>
<dbReference type="OrthoDB" id="7042322at2759"/>
<accession>A0A395M9I4</accession>
<dbReference type="PRINTS" id="PR00753">
    <property type="entry name" value="ACCSYNTHASE"/>
</dbReference>
<dbReference type="GO" id="GO:0008483">
    <property type="term" value="F:transaminase activity"/>
    <property type="evidence" value="ECO:0007669"/>
    <property type="project" value="TreeGrafter"/>
</dbReference>
<evidence type="ECO:0000256" key="1">
    <source>
        <dbReference type="ARBA" id="ARBA00007441"/>
    </source>
</evidence>
<dbReference type="EMBL" id="PXXK01000425">
    <property type="protein sequence ID" value="RFN44538.1"/>
    <property type="molecule type" value="Genomic_DNA"/>
</dbReference>
<proteinExistence type="inferred from homology"/>
<dbReference type="InterPro" id="IPR015421">
    <property type="entry name" value="PyrdxlP-dep_Trfase_major"/>
</dbReference>
<dbReference type="GO" id="GO:0030170">
    <property type="term" value="F:pyridoxal phosphate binding"/>
    <property type="evidence" value="ECO:0007669"/>
    <property type="project" value="InterPro"/>
</dbReference>
<dbReference type="CDD" id="cd00609">
    <property type="entry name" value="AAT_like"/>
    <property type="match status" value="1"/>
</dbReference>
<dbReference type="InterPro" id="IPR015424">
    <property type="entry name" value="PyrdxlP-dep_Trfase"/>
</dbReference>
<evidence type="ECO:0000313" key="5">
    <source>
        <dbReference type="Proteomes" id="UP000265631"/>
    </source>
</evidence>
<evidence type="ECO:0000313" key="4">
    <source>
        <dbReference type="EMBL" id="RFN44538.1"/>
    </source>
</evidence>
<dbReference type="STRING" id="2594813.A0A395M9I4"/>
<dbReference type="Pfam" id="PF00155">
    <property type="entry name" value="Aminotran_1_2"/>
    <property type="match status" value="1"/>
</dbReference>
<dbReference type="PANTHER" id="PTHR43795:SF63">
    <property type="entry name" value="PUTATIVE (AFU_ORTHOLOGUE AFUA_4G00630)-RELATED"/>
    <property type="match status" value="1"/>
</dbReference>
<organism evidence="4 5">
    <name type="scientific">Fusarium flagelliforme</name>
    <dbReference type="NCBI Taxonomy" id="2675880"/>
    <lineage>
        <taxon>Eukaryota</taxon>
        <taxon>Fungi</taxon>
        <taxon>Dikarya</taxon>
        <taxon>Ascomycota</taxon>
        <taxon>Pezizomycotina</taxon>
        <taxon>Sordariomycetes</taxon>
        <taxon>Hypocreomycetidae</taxon>
        <taxon>Hypocreales</taxon>
        <taxon>Nectriaceae</taxon>
        <taxon>Fusarium</taxon>
        <taxon>Fusarium incarnatum-equiseti species complex</taxon>
    </lineage>
</organism>
<reference evidence="4 5" key="1">
    <citation type="journal article" date="2018" name="PLoS Pathog.">
        <title>Evolution of structural diversity of trichothecenes, a family of toxins produced by plant pathogenic and entomopathogenic fungi.</title>
        <authorList>
            <person name="Proctor R.H."/>
            <person name="McCormick S.P."/>
            <person name="Kim H.S."/>
            <person name="Cardoza R.E."/>
            <person name="Stanley A.M."/>
            <person name="Lindo L."/>
            <person name="Kelly A."/>
            <person name="Brown D.W."/>
            <person name="Lee T."/>
            <person name="Vaughan M.M."/>
            <person name="Alexander N.J."/>
            <person name="Busman M."/>
            <person name="Gutierrez S."/>
        </authorList>
    </citation>
    <scope>NUCLEOTIDE SEQUENCE [LARGE SCALE GENOMIC DNA]</scope>
    <source>
        <strain evidence="4 5">NRRL 13405</strain>
    </source>
</reference>
<dbReference type="PROSITE" id="PS00105">
    <property type="entry name" value="AA_TRANSFER_CLASS_1"/>
    <property type="match status" value="1"/>
</dbReference>
<dbReference type="InterPro" id="IPR004839">
    <property type="entry name" value="Aminotransferase_I/II_large"/>
</dbReference>
<keyword evidence="5" id="KW-1185">Reference proteome</keyword>
<comment type="similarity">
    <text evidence="1">Belongs to the class-I pyridoxal-phosphate-dependent aminotransferase family.</text>
</comment>
<sequence length="449" mass="49950">MANPSLNLSTRGQVFASPEYRMPLLNILCDLWHPETNPDGYVSLGIAENTLMHDELMQHMTDNFSINSHSLTCGDGFSGSHRLRNILARFINQHFNSHEPITKDQLIVTSGVGQAIELSGFSLCDKGDGVLLGKPYYGNFPIDFGYRAEAKIIGVSFGEVDPFSLEAVGIYEKALIEAQQKGVRVKIFLLCNPHNPLGRCYTSEVIKAYMKLCQKHNIHLLCDEIYALSVWKNPAVPNAPEFTSVLSIDTEGLIDKNLVHYMWGMSKDFGANGIRVGCLITRNEDFMRACVANSNFSGPSSLSDLAASSTLSDETFLESYIETNHQRLAANYQLATDFLKKHNIPYKEGSNAGLFLWANLFAPNQSAIDSLVKGQEEGLKSMEERMTDMLLKHKIFVAAGHDFGTDVSGWFRVVFAHQEKYLLEGLERMTRAIQMFGTELAEERAAGAP</sequence>
<evidence type="ECO:0000256" key="2">
    <source>
        <dbReference type="ARBA" id="ARBA00022898"/>
    </source>
</evidence>
<dbReference type="InterPro" id="IPR050478">
    <property type="entry name" value="Ethylene_sulfur-biosynth"/>
</dbReference>
<dbReference type="SUPFAM" id="SSF53383">
    <property type="entry name" value="PLP-dependent transferases"/>
    <property type="match status" value="1"/>
</dbReference>
<dbReference type="InterPro" id="IPR004838">
    <property type="entry name" value="NHTrfase_class1_PyrdxlP-BS"/>
</dbReference>
<dbReference type="Gene3D" id="3.90.1150.10">
    <property type="entry name" value="Aspartate Aminotransferase, domain 1"/>
    <property type="match status" value="1"/>
</dbReference>
<dbReference type="InterPro" id="IPR015422">
    <property type="entry name" value="PyrdxlP-dep_Trfase_small"/>
</dbReference>
<dbReference type="Gene3D" id="3.40.640.10">
    <property type="entry name" value="Type I PLP-dependent aspartate aminotransferase-like (Major domain)"/>
    <property type="match status" value="1"/>
</dbReference>
<evidence type="ECO:0000259" key="3">
    <source>
        <dbReference type="Pfam" id="PF00155"/>
    </source>
</evidence>
<protein>
    <recommendedName>
        <fullName evidence="3">Aminotransferase class I/classII large domain-containing protein</fullName>
    </recommendedName>
</protein>
<keyword evidence="2" id="KW-0663">Pyridoxal phosphate</keyword>
<dbReference type="AlphaFoldDB" id="A0A395M9I4"/>
<feature type="domain" description="Aminotransferase class I/classII large" evidence="3">
    <location>
        <begin position="76"/>
        <end position="428"/>
    </location>
</feature>
<dbReference type="Proteomes" id="UP000265631">
    <property type="component" value="Unassembled WGS sequence"/>
</dbReference>
<gene>
    <name evidence="4" type="ORF">FIE12Z_11252</name>
</gene>
<comment type="caution">
    <text evidence="4">The sequence shown here is derived from an EMBL/GenBank/DDBJ whole genome shotgun (WGS) entry which is preliminary data.</text>
</comment>